<gene>
    <name evidence="1" type="ORF">TeGR_g426</name>
</gene>
<proteinExistence type="predicted"/>
<evidence type="ECO:0000313" key="2">
    <source>
        <dbReference type="Proteomes" id="UP001165060"/>
    </source>
</evidence>
<dbReference type="Proteomes" id="UP001165060">
    <property type="component" value="Unassembled WGS sequence"/>
</dbReference>
<accession>A0ABQ6MIB3</accession>
<comment type="caution">
    <text evidence="1">The sequence shown here is derived from an EMBL/GenBank/DDBJ whole genome shotgun (WGS) entry which is preliminary data.</text>
</comment>
<protein>
    <submittedName>
        <fullName evidence="1">Uncharacterized protein</fullName>
    </submittedName>
</protein>
<organism evidence="1 2">
    <name type="scientific">Tetraparma gracilis</name>
    <dbReference type="NCBI Taxonomy" id="2962635"/>
    <lineage>
        <taxon>Eukaryota</taxon>
        <taxon>Sar</taxon>
        <taxon>Stramenopiles</taxon>
        <taxon>Ochrophyta</taxon>
        <taxon>Bolidophyceae</taxon>
        <taxon>Parmales</taxon>
        <taxon>Triparmaceae</taxon>
        <taxon>Tetraparma</taxon>
    </lineage>
</organism>
<keyword evidence="2" id="KW-1185">Reference proteome</keyword>
<dbReference type="EMBL" id="BRYB01004179">
    <property type="protein sequence ID" value="GMI26913.1"/>
    <property type="molecule type" value="Genomic_DNA"/>
</dbReference>
<evidence type="ECO:0000313" key="1">
    <source>
        <dbReference type="EMBL" id="GMI26913.1"/>
    </source>
</evidence>
<reference evidence="1 2" key="1">
    <citation type="journal article" date="2023" name="Commun. Biol.">
        <title>Genome analysis of Parmales, the sister group of diatoms, reveals the evolutionary specialization of diatoms from phago-mixotrophs to photoautotrophs.</title>
        <authorList>
            <person name="Ban H."/>
            <person name="Sato S."/>
            <person name="Yoshikawa S."/>
            <person name="Yamada K."/>
            <person name="Nakamura Y."/>
            <person name="Ichinomiya M."/>
            <person name="Sato N."/>
            <person name="Blanc-Mathieu R."/>
            <person name="Endo H."/>
            <person name="Kuwata A."/>
            <person name="Ogata H."/>
        </authorList>
    </citation>
    <scope>NUCLEOTIDE SEQUENCE [LARGE SCALE GENOMIC DNA]</scope>
</reference>
<sequence length="209" mass="22022">MGVLRNPPQHASHPVHNAYSFVRRGLLGQFDGGAVPSGSSGLEEVFGKASVPAPLHANESRNPATRVAVNVMEGAFSDTVCVFKGTTRHTAERTPAGVSAAHAAGYSTNPEIIVTAEGATKAKITKERQLLASQKRIELLMQCVQEGGGKEAKARQVLAAFAHAALRDSGDAYDVAGLGVDHIYQSALAALRLKEGKELRERAAKESKG</sequence>
<name>A0ABQ6MIB3_9STRA</name>